<dbReference type="SMART" id="SM00822">
    <property type="entry name" value="PKS_KR"/>
    <property type="match status" value="1"/>
</dbReference>
<dbReference type="Proteomes" id="UP000263993">
    <property type="component" value="Unassembled WGS sequence"/>
</dbReference>
<evidence type="ECO:0000313" key="4">
    <source>
        <dbReference type="EMBL" id="RDV04729.1"/>
    </source>
</evidence>
<keyword evidence="2" id="KW-0560">Oxidoreductase</keyword>
<dbReference type="EMBL" id="QRGO01000001">
    <property type="protein sequence ID" value="RDV04729.1"/>
    <property type="molecule type" value="Genomic_DNA"/>
</dbReference>
<dbReference type="InterPro" id="IPR002347">
    <property type="entry name" value="SDR_fam"/>
</dbReference>
<dbReference type="InterPro" id="IPR036291">
    <property type="entry name" value="NAD(P)-bd_dom_sf"/>
</dbReference>
<dbReference type="RefSeq" id="WP_115516755.1">
    <property type="nucleotide sequence ID" value="NZ_QRGO01000001.1"/>
</dbReference>
<organism evidence="4 5">
    <name type="scientific">Undibacter mobilis</name>
    <dbReference type="NCBI Taxonomy" id="2292256"/>
    <lineage>
        <taxon>Bacteria</taxon>
        <taxon>Pseudomonadati</taxon>
        <taxon>Pseudomonadota</taxon>
        <taxon>Alphaproteobacteria</taxon>
        <taxon>Hyphomicrobiales</taxon>
        <taxon>Nitrobacteraceae</taxon>
        <taxon>Undibacter</taxon>
    </lineage>
</organism>
<dbReference type="PROSITE" id="PS00061">
    <property type="entry name" value="ADH_SHORT"/>
    <property type="match status" value="1"/>
</dbReference>
<accession>A0A371BAU8</accession>
<evidence type="ECO:0000256" key="2">
    <source>
        <dbReference type="ARBA" id="ARBA00023002"/>
    </source>
</evidence>
<sequence length="254" mass="25847">MSDAQTIYPLAGKVVIVTGGSRGIGAQVARRFGAAGCKVAVFYRSGADAAAKVVGDINAAGGQGLAIAADIADPESAKAAVDSVAAKFGRIDVVVNGAGIAEYRPFEKSDAALFHSTFNTNVLGTIAVIQAALPHLPSPGGRIINFSSALATRPIPNSAIYSASKGAITTLSHALAREFGPRGITVNTIAPGVIETEMTTKILAERGDAIKAMTPLGRIGQPDDIAGVALFLASPDADWMTGRTFIIDGGVSTI</sequence>
<dbReference type="GO" id="GO:0016491">
    <property type="term" value="F:oxidoreductase activity"/>
    <property type="evidence" value="ECO:0007669"/>
    <property type="project" value="UniProtKB-KW"/>
</dbReference>
<dbReference type="PANTHER" id="PTHR43639">
    <property type="entry name" value="OXIDOREDUCTASE, SHORT-CHAIN DEHYDROGENASE/REDUCTASE FAMILY (AFU_ORTHOLOGUE AFUA_5G02870)"/>
    <property type="match status" value="1"/>
</dbReference>
<gene>
    <name evidence="4" type="ORF">DXH78_09235</name>
</gene>
<dbReference type="SUPFAM" id="SSF51735">
    <property type="entry name" value="NAD(P)-binding Rossmann-fold domains"/>
    <property type="match status" value="1"/>
</dbReference>
<dbReference type="PANTHER" id="PTHR43639:SF1">
    <property type="entry name" value="SHORT-CHAIN DEHYDROGENASE_REDUCTASE FAMILY PROTEIN"/>
    <property type="match status" value="1"/>
</dbReference>
<protein>
    <submittedName>
        <fullName evidence="4">3-oxoacyl-ACP reductase FabG</fullName>
    </submittedName>
</protein>
<comment type="caution">
    <text evidence="4">The sequence shown here is derived from an EMBL/GenBank/DDBJ whole genome shotgun (WGS) entry which is preliminary data.</text>
</comment>
<dbReference type="Pfam" id="PF13561">
    <property type="entry name" value="adh_short_C2"/>
    <property type="match status" value="1"/>
</dbReference>
<evidence type="ECO:0000256" key="1">
    <source>
        <dbReference type="ARBA" id="ARBA00006484"/>
    </source>
</evidence>
<dbReference type="InterPro" id="IPR057326">
    <property type="entry name" value="KR_dom"/>
</dbReference>
<dbReference type="NCBIfam" id="NF005559">
    <property type="entry name" value="PRK07231.1"/>
    <property type="match status" value="1"/>
</dbReference>
<evidence type="ECO:0000313" key="5">
    <source>
        <dbReference type="Proteomes" id="UP000263993"/>
    </source>
</evidence>
<dbReference type="FunFam" id="3.40.50.720:FF:000084">
    <property type="entry name" value="Short-chain dehydrogenase reductase"/>
    <property type="match status" value="1"/>
</dbReference>
<dbReference type="OrthoDB" id="154414at2"/>
<reference evidence="5" key="1">
    <citation type="submission" date="2018-08" db="EMBL/GenBank/DDBJ databases">
        <authorList>
            <person name="Kim S.-J."/>
            <person name="Jung G.-Y."/>
        </authorList>
    </citation>
    <scope>NUCLEOTIDE SEQUENCE [LARGE SCALE GENOMIC DNA]</scope>
    <source>
        <strain evidence="5">GY_H</strain>
    </source>
</reference>
<evidence type="ECO:0000259" key="3">
    <source>
        <dbReference type="SMART" id="SM00822"/>
    </source>
</evidence>
<name>A0A371BAU8_9BRAD</name>
<comment type="similarity">
    <text evidence="1">Belongs to the short-chain dehydrogenases/reductases (SDR) family.</text>
</comment>
<dbReference type="InterPro" id="IPR020904">
    <property type="entry name" value="Sc_DH/Rdtase_CS"/>
</dbReference>
<dbReference type="Gene3D" id="3.40.50.720">
    <property type="entry name" value="NAD(P)-binding Rossmann-like Domain"/>
    <property type="match status" value="1"/>
</dbReference>
<feature type="domain" description="Ketoreductase" evidence="3">
    <location>
        <begin position="13"/>
        <end position="192"/>
    </location>
</feature>
<dbReference type="PRINTS" id="PR00081">
    <property type="entry name" value="GDHRDH"/>
</dbReference>
<proteinExistence type="inferred from homology"/>
<dbReference type="PRINTS" id="PR00080">
    <property type="entry name" value="SDRFAMILY"/>
</dbReference>
<keyword evidence="5" id="KW-1185">Reference proteome</keyword>
<dbReference type="AlphaFoldDB" id="A0A371BAU8"/>